<evidence type="ECO:0000259" key="4">
    <source>
        <dbReference type="Pfam" id="PF00501"/>
    </source>
</evidence>
<evidence type="ECO:0000256" key="2">
    <source>
        <dbReference type="ARBA" id="ARBA00022553"/>
    </source>
</evidence>
<keyword evidence="3" id="KW-0812">Transmembrane</keyword>
<feature type="domain" description="AMP-dependent synthetase/ligase" evidence="4">
    <location>
        <begin position="42"/>
        <end position="383"/>
    </location>
</feature>
<dbReference type="Proteomes" id="UP001302367">
    <property type="component" value="Chromosome 2"/>
</dbReference>
<dbReference type="PROSITE" id="PS00455">
    <property type="entry name" value="AMP_BINDING"/>
    <property type="match status" value="1"/>
</dbReference>
<evidence type="ECO:0000256" key="3">
    <source>
        <dbReference type="SAM" id="Phobius"/>
    </source>
</evidence>
<name>A0ABZ0NIE3_CERBT</name>
<dbReference type="InterPro" id="IPR045851">
    <property type="entry name" value="AMP-bd_C_sf"/>
</dbReference>
<keyword evidence="3" id="KW-0472">Membrane</keyword>
<reference evidence="5 6" key="1">
    <citation type="submission" date="2023-09" db="EMBL/GenBank/DDBJ databases">
        <title>Complete-Gapless Cercospora beticola genome.</title>
        <authorList>
            <person name="Wyatt N.A."/>
            <person name="Spanner R.E."/>
            <person name="Bolton M.D."/>
        </authorList>
    </citation>
    <scope>NUCLEOTIDE SEQUENCE [LARGE SCALE GENOMIC DNA]</scope>
    <source>
        <strain evidence="5">Cb09-40</strain>
    </source>
</reference>
<dbReference type="InterPro" id="IPR000873">
    <property type="entry name" value="AMP-dep_synth/lig_dom"/>
</dbReference>
<keyword evidence="6" id="KW-1185">Reference proteome</keyword>
<gene>
    <name evidence="5" type="ORF">RHO25_003940</name>
</gene>
<protein>
    <recommendedName>
        <fullName evidence="4">AMP-dependent synthetase/ligase domain-containing protein</fullName>
    </recommendedName>
</protein>
<dbReference type="InterPro" id="IPR042099">
    <property type="entry name" value="ANL_N_sf"/>
</dbReference>
<feature type="transmembrane region" description="Helical" evidence="3">
    <location>
        <begin position="93"/>
        <end position="115"/>
    </location>
</feature>
<evidence type="ECO:0000313" key="5">
    <source>
        <dbReference type="EMBL" id="WPA99323.1"/>
    </source>
</evidence>
<dbReference type="Gene3D" id="3.40.50.12780">
    <property type="entry name" value="N-terminal domain of ligase-like"/>
    <property type="match status" value="1"/>
</dbReference>
<dbReference type="PANTHER" id="PTHR45527:SF12">
    <property type="entry name" value="NONRIBOSOMAL PEPTIDE SYNTHETASE IVOA"/>
    <property type="match status" value="1"/>
</dbReference>
<evidence type="ECO:0000313" key="6">
    <source>
        <dbReference type="Proteomes" id="UP001302367"/>
    </source>
</evidence>
<dbReference type="InterPro" id="IPR020845">
    <property type="entry name" value="AMP-binding_CS"/>
</dbReference>
<dbReference type="RefSeq" id="XP_065458549.1">
    <property type="nucleotide sequence ID" value="XM_065602477.1"/>
</dbReference>
<dbReference type="SUPFAM" id="SSF56801">
    <property type="entry name" value="Acetyl-CoA synthetase-like"/>
    <property type="match status" value="1"/>
</dbReference>
<accession>A0ABZ0NIE3</accession>
<dbReference type="PANTHER" id="PTHR45527">
    <property type="entry name" value="NONRIBOSOMAL PEPTIDE SYNTHETASE"/>
    <property type="match status" value="1"/>
</dbReference>
<dbReference type="GeneID" id="35430468"/>
<keyword evidence="2" id="KW-0597">Phosphoprotein</keyword>
<evidence type="ECO:0000256" key="1">
    <source>
        <dbReference type="ARBA" id="ARBA00022450"/>
    </source>
</evidence>
<keyword evidence="1" id="KW-0596">Phosphopantetheine</keyword>
<dbReference type="Pfam" id="PF00501">
    <property type="entry name" value="AMP-binding"/>
    <property type="match status" value="1"/>
</dbReference>
<keyword evidence="3" id="KW-1133">Transmembrane helix</keyword>
<dbReference type="EMBL" id="CP134185">
    <property type="protein sequence ID" value="WPA99323.1"/>
    <property type="molecule type" value="Genomic_DNA"/>
</dbReference>
<dbReference type="Gene3D" id="3.30.300.30">
    <property type="match status" value="1"/>
</dbReference>
<proteinExistence type="predicted"/>
<sequence length="573" mass="63868">MDSSPEMASILLDSDTSSSYEDETGLVLIPKTFPDLLAARSNACPKQLALDSCVRQWTYSQLQRHVAVVADVLQQTGVGPGERVGMCFDLSPWAVVAILASMTLGAAVVPVYPYHAKPRRTTMFREARVRFVIVQDHQYGKDLDDSGYTIIRLMDIDFDAEPRPVINAVSRPEDPAFIAFTSGTTGKPKGIVQTQQAIVTMSTTLARYLNVQDTSRVSQLHPYVFDVSVMEIGMCLATGAMICLTDKGEMMLPSAGEIGPELTKSRITHTTVSPTMLNMMEPAEIPTVRVLSVMGEPLGRNAIEKWASCESRSFYQLWGATEACILQTITTPITKSDRPQNIGYPLLGACRLWIADPSCPDTLLKDGDVGEIVVESRALATEYIGREEETAKAFLGQTKWQDDRSHGRVYRTGDLGRKQNDGSVIFLGRNDNQMNFHGERIELGEIDYHLERCRPAGVLDCFAEFDEGRQIVIGFVSGTRVSRSHSQSEDLVVGWNEAVAEKQEMVAFTQRLLSDGELPDYMVPRYWIPIHRRPLTASGKTDRSLLRKMVRGFDATQWQEFEVRSASMPLYHY</sequence>
<organism evidence="5 6">
    <name type="scientific">Cercospora beticola</name>
    <name type="common">Sugarbeet leaf spot fungus</name>
    <dbReference type="NCBI Taxonomy" id="122368"/>
    <lineage>
        <taxon>Eukaryota</taxon>
        <taxon>Fungi</taxon>
        <taxon>Dikarya</taxon>
        <taxon>Ascomycota</taxon>
        <taxon>Pezizomycotina</taxon>
        <taxon>Dothideomycetes</taxon>
        <taxon>Dothideomycetidae</taxon>
        <taxon>Mycosphaerellales</taxon>
        <taxon>Mycosphaerellaceae</taxon>
        <taxon>Cercospora</taxon>
    </lineage>
</organism>